<accession>A0A7Y7YGJ4</accession>
<evidence type="ECO:0000313" key="1">
    <source>
        <dbReference type="EMBL" id="NWC35830.1"/>
    </source>
</evidence>
<dbReference type="InterPro" id="IPR036291">
    <property type="entry name" value="NAD(P)-bd_dom_sf"/>
</dbReference>
<dbReference type="Gene3D" id="3.30.1780.10">
    <property type="entry name" value="ornithine cyclodeaminase, domain 1"/>
    <property type="match status" value="1"/>
</dbReference>
<dbReference type="Pfam" id="PF02423">
    <property type="entry name" value="OCD_Mu_crystall"/>
    <property type="match status" value="1"/>
</dbReference>
<dbReference type="NCBIfam" id="NF045512">
    <property type="entry name" value="PyrPipCarbRedLhpI"/>
    <property type="match status" value="1"/>
</dbReference>
<dbReference type="SUPFAM" id="SSF51735">
    <property type="entry name" value="NAD(P)-binding Rossmann-fold domains"/>
    <property type="match status" value="1"/>
</dbReference>
<reference evidence="1 2" key="1">
    <citation type="submission" date="2020-04" db="EMBL/GenBank/DDBJ databases">
        <title>Molecular characterization of pseudomonads from Agaricus bisporus reveal novel blotch 2 pathogens in Western Europe.</title>
        <authorList>
            <person name="Taparia T."/>
            <person name="Krijger M."/>
            <person name="Haynes E."/>
            <person name="Elpinstone J.G."/>
            <person name="Noble R."/>
            <person name="Van Der Wolf J."/>
        </authorList>
    </citation>
    <scope>NUCLEOTIDE SEQUENCE [LARGE SCALE GENOMIC DNA]</scope>
    <source>
        <strain evidence="1 2">IPO3737</strain>
    </source>
</reference>
<dbReference type="PANTHER" id="PTHR13812">
    <property type="entry name" value="KETIMINE REDUCTASE MU-CRYSTALLIN"/>
    <property type="match status" value="1"/>
</dbReference>
<dbReference type="PANTHER" id="PTHR13812:SF19">
    <property type="entry name" value="KETIMINE REDUCTASE MU-CRYSTALLIN"/>
    <property type="match status" value="1"/>
</dbReference>
<protein>
    <submittedName>
        <fullName evidence="1">Delta(1)-pyrroline-2-carboxylate reductase family protein</fullName>
    </submittedName>
</protein>
<gene>
    <name evidence="1" type="ORF">HX876_26010</name>
</gene>
<organism evidence="1 2">
    <name type="scientific">Pseudomonas gingeri</name>
    <dbReference type="NCBI Taxonomy" id="117681"/>
    <lineage>
        <taxon>Bacteria</taxon>
        <taxon>Pseudomonadati</taxon>
        <taxon>Pseudomonadota</taxon>
        <taxon>Gammaproteobacteria</taxon>
        <taxon>Pseudomonadales</taxon>
        <taxon>Pseudomonadaceae</taxon>
        <taxon>Pseudomonas</taxon>
    </lineage>
</organism>
<evidence type="ECO:0000313" key="2">
    <source>
        <dbReference type="Proteomes" id="UP000520592"/>
    </source>
</evidence>
<dbReference type="InterPro" id="IPR023401">
    <property type="entry name" value="ODC_N"/>
</dbReference>
<dbReference type="PIRSF" id="PIRSF001439">
    <property type="entry name" value="CryM"/>
    <property type="match status" value="1"/>
</dbReference>
<dbReference type="NCBIfam" id="NF005603">
    <property type="entry name" value="PRK07340.1"/>
    <property type="match status" value="1"/>
</dbReference>
<dbReference type="InterPro" id="IPR003462">
    <property type="entry name" value="ODC_Mu_crystall"/>
</dbReference>
<dbReference type="EMBL" id="JACAQD010000035">
    <property type="protein sequence ID" value="NWC35830.1"/>
    <property type="molecule type" value="Genomic_DNA"/>
</dbReference>
<proteinExistence type="predicted"/>
<sequence length="306" mass="32965">MTVKSFLVCNQAETAELLDFSLLVDAIEQAAHDYANDRICSPERMVVPMPSGGVMLSMPATSADIATHKLVNVQPANHALNIPTIHGQVSVYDAETGRPLFLLDGPEVTGRRTAAVSMLVIRTFLTAQPDEILIIGTGTQATYHLHAIHSLFPRTKVWMRGVNAADSQSFCDRNRSTHAELYPAGSGTSLDNVHVVITVTTSTVAVYDEQAIAGKLIIGVGAFKPEMAEIGRTTLFGSDIYVDDLLGVRHEAGDLIQAGIDWEKTRSLAQALTQKPDLGRPIVFKSVGTAAWDLAACRVARAKLGF</sequence>
<dbReference type="InterPro" id="IPR053444">
    <property type="entry name" value="Pyr2C_reductase-like"/>
</dbReference>
<dbReference type="GO" id="GO:0005737">
    <property type="term" value="C:cytoplasm"/>
    <property type="evidence" value="ECO:0007669"/>
    <property type="project" value="TreeGrafter"/>
</dbReference>
<name>A0A7Y7YGJ4_9PSED</name>
<dbReference type="Gene3D" id="3.40.50.720">
    <property type="entry name" value="NAD(P)-binding Rossmann-like Domain"/>
    <property type="match status" value="1"/>
</dbReference>
<comment type="caution">
    <text evidence="1">The sequence shown here is derived from an EMBL/GenBank/DDBJ whole genome shotgun (WGS) entry which is preliminary data.</text>
</comment>
<dbReference type="Proteomes" id="UP000520592">
    <property type="component" value="Unassembled WGS sequence"/>
</dbReference>
<dbReference type="AlphaFoldDB" id="A0A7Y7YGJ4"/>